<reference evidence="1 2" key="1">
    <citation type="submission" date="2024-04" db="EMBL/GenBank/DDBJ databases">
        <title>Tritrichomonas musculus Genome.</title>
        <authorList>
            <person name="Alves-Ferreira E."/>
            <person name="Grigg M."/>
            <person name="Lorenzi H."/>
            <person name="Galac M."/>
        </authorList>
    </citation>
    <scope>NUCLEOTIDE SEQUENCE [LARGE SCALE GENOMIC DNA]</scope>
    <source>
        <strain evidence="1 2">EAF2021</strain>
    </source>
</reference>
<gene>
    <name evidence="1" type="ORF">M9Y10_025535</name>
</gene>
<dbReference type="EMBL" id="JAPFFF010000037">
    <property type="protein sequence ID" value="KAK8842675.1"/>
    <property type="molecule type" value="Genomic_DNA"/>
</dbReference>
<evidence type="ECO:0000313" key="2">
    <source>
        <dbReference type="Proteomes" id="UP001470230"/>
    </source>
</evidence>
<organism evidence="1 2">
    <name type="scientific">Tritrichomonas musculus</name>
    <dbReference type="NCBI Taxonomy" id="1915356"/>
    <lineage>
        <taxon>Eukaryota</taxon>
        <taxon>Metamonada</taxon>
        <taxon>Parabasalia</taxon>
        <taxon>Tritrichomonadida</taxon>
        <taxon>Tritrichomonadidae</taxon>
        <taxon>Tritrichomonas</taxon>
    </lineage>
</organism>
<keyword evidence="2" id="KW-1185">Reference proteome</keyword>
<dbReference type="Proteomes" id="UP001470230">
    <property type="component" value="Unassembled WGS sequence"/>
</dbReference>
<accession>A0ABR2HBB0</accession>
<evidence type="ECO:0000313" key="1">
    <source>
        <dbReference type="EMBL" id="KAK8842675.1"/>
    </source>
</evidence>
<proteinExistence type="predicted"/>
<protein>
    <submittedName>
        <fullName evidence="1">Uncharacterized protein</fullName>
    </submittedName>
</protein>
<name>A0ABR2HBB0_9EUKA</name>
<comment type="caution">
    <text evidence="1">The sequence shown here is derived from an EMBL/GenBank/DDBJ whole genome shotgun (WGS) entry which is preliminary data.</text>
</comment>
<sequence length="449" mass="51728">MSKTDIKDTPEQKRIFNIGMHYTQMIQKCRLAGNEKMANYFSKEFLNLCKSAIEDPHNASKIIEDDIMRSLNTVNAGRLGLRTELSRAKADNNQTAIKIINEANQKVDATCEILTYCLQNHCPPPPIEKQQASYRQIVIDNSIPDDVLRLKITGLGLTEKKSHNSQYSLKITPPGRDQFATDIFNPDKVEFNYDFKIVKRAQPARILKLLKKSLEITLSMHTKSGLAKKEKETDVAHLEIPMTVFSENKHVSNTYIMQSLPDAPKKEQYSLKIEILLSASLKGQEYSDRYIEYYTIQQGSKLVFPWETPPRELSSLSKEEVMKISPELIPMPKIEDLPFMSKDWLKHLMDLMQHNIDTFNKYNVIVPPKVIEKRDMYKNKLLALLKSMKDGKLSIEKYVQALNAVTLEQIKMVKALKPEQMSLRPEYLERIKVFKADIDSMKEKLKSKA</sequence>